<protein>
    <submittedName>
        <fullName evidence="1">Uncharacterized protein</fullName>
    </submittedName>
</protein>
<dbReference type="AlphaFoldDB" id="A0A6M3J4W8"/>
<sequence length="90" mass="10635">MITETSYGIQKLDDRIEAIYCLLGAVIKQAMQQKDEAFLLSNRLETFIRYWHMPISASYVRRRYLKYKEDPKKNKLPSYSLASDRGEINI</sequence>
<accession>A0A6M3J4W8</accession>
<organism evidence="1">
    <name type="scientific">viral metagenome</name>
    <dbReference type="NCBI Taxonomy" id="1070528"/>
    <lineage>
        <taxon>unclassified sequences</taxon>
        <taxon>metagenomes</taxon>
        <taxon>organismal metagenomes</taxon>
    </lineage>
</organism>
<evidence type="ECO:0000313" key="2">
    <source>
        <dbReference type="EMBL" id="QJA83736.1"/>
    </source>
</evidence>
<dbReference type="EMBL" id="MT141529">
    <property type="protein sequence ID" value="QJA64906.1"/>
    <property type="molecule type" value="Genomic_DNA"/>
</dbReference>
<proteinExistence type="predicted"/>
<evidence type="ECO:0000313" key="1">
    <source>
        <dbReference type="EMBL" id="QJA64906.1"/>
    </source>
</evidence>
<dbReference type="EMBL" id="MT142516">
    <property type="protein sequence ID" value="QJA83736.1"/>
    <property type="molecule type" value="Genomic_DNA"/>
</dbReference>
<reference evidence="1" key="1">
    <citation type="submission" date="2020-03" db="EMBL/GenBank/DDBJ databases">
        <title>The deep terrestrial virosphere.</title>
        <authorList>
            <person name="Holmfeldt K."/>
            <person name="Nilsson E."/>
            <person name="Simone D."/>
            <person name="Lopez-Fernandez M."/>
            <person name="Wu X."/>
            <person name="de Brujin I."/>
            <person name="Lundin D."/>
            <person name="Andersson A."/>
            <person name="Bertilsson S."/>
            <person name="Dopson M."/>
        </authorList>
    </citation>
    <scope>NUCLEOTIDE SEQUENCE</scope>
    <source>
        <strain evidence="2">MM415A00259</strain>
        <strain evidence="1">MM415B00452</strain>
    </source>
</reference>
<name>A0A6M3J4W8_9ZZZZ</name>
<gene>
    <name evidence="2" type="ORF">MM415A00259_0061</name>
    <name evidence="1" type="ORF">MM415B00452_0007</name>
</gene>